<accession>G0UZQ6</accession>
<dbReference type="CDD" id="cd07067">
    <property type="entry name" value="HP_PGM_like"/>
    <property type="match status" value="1"/>
</dbReference>
<protein>
    <submittedName>
        <fullName evidence="3">Putative glycerolphosphate mutase</fullName>
    </submittedName>
</protein>
<feature type="active site" description="Proton donor/acceptor" evidence="1">
    <location>
        <position position="108"/>
    </location>
</feature>
<dbReference type="SUPFAM" id="SSF53254">
    <property type="entry name" value="Phosphoglycerate mutase-like"/>
    <property type="match status" value="1"/>
</dbReference>
<dbReference type="PANTHER" id="PTHR46192">
    <property type="entry name" value="BROAD-RANGE ACID PHOSPHATASE DET1"/>
    <property type="match status" value="1"/>
</dbReference>
<dbReference type="GO" id="GO:0003824">
    <property type="term" value="F:catalytic activity"/>
    <property type="evidence" value="ECO:0007669"/>
    <property type="project" value="InterPro"/>
</dbReference>
<feature type="binding site" evidence="2">
    <location>
        <begin position="24"/>
        <end position="31"/>
    </location>
    <ligand>
        <name>substrate</name>
    </ligand>
</feature>
<organism evidence="3">
    <name type="scientific">Trypanosoma congolense (strain IL3000)</name>
    <dbReference type="NCBI Taxonomy" id="1068625"/>
    <lineage>
        <taxon>Eukaryota</taxon>
        <taxon>Discoba</taxon>
        <taxon>Euglenozoa</taxon>
        <taxon>Kinetoplastea</taxon>
        <taxon>Metakinetoplastina</taxon>
        <taxon>Trypanosomatida</taxon>
        <taxon>Trypanosomatidae</taxon>
        <taxon>Trypanosoma</taxon>
        <taxon>Nannomonas</taxon>
    </lineage>
</organism>
<feature type="binding site" evidence="2">
    <location>
        <position position="119"/>
    </location>
    <ligand>
        <name>substrate</name>
    </ligand>
</feature>
<dbReference type="AlphaFoldDB" id="G0UZQ6"/>
<dbReference type="InterPro" id="IPR001345">
    <property type="entry name" value="PG/BPGM_mutase_AS"/>
</dbReference>
<name>G0UZQ6_TRYCI</name>
<proteinExistence type="predicted"/>
<dbReference type="SMART" id="SM00855">
    <property type="entry name" value="PGAM"/>
    <property type="match status" value="1"/>
</dbReference>
<sequence>MSRRFSCADIANGYWLPRRLLLVRHGESAANVDRTLYSRVPDWKIPLTERGRVQAFECGRRLRSIIKDEKLYIYYSPYARTRQTLDEVRKSLLPSQVQGEREDERLREQEIGNFQPLDKMDEMWAERNEFGRSYYRFPNGESSVDVGDRVSKFFDSLFRERVELSSLSAQNDMRGSSGGGARPLLMRDFDDHNVVIISHGLLIRLFIGRWYSAPMEVFETMKNPPNCGIVVLERHDEGRLVMTDISKRLFGSDPLLEMMKFDGEDNIQLCRHMFAEGRYSSSPSMEDGTGVE</sequence>
<dbReference type="EMBL" id="HE575324">
    <property type="protein sequence ID" value="CCC94875.1"/>
    <property type="molecule type" value="Genomic_DNA"/>
</dbReference>
<evidence type="ECO:0000313" key="3">
    <source>
        <dbReference type="EMBL" id="CCC94875.1"/>
    </source>
</evidence>
<feature type="binding site" evidence="2">
    <location>
        <position position="80"/>
    </location>
    <ligand>
        <name>substrate</name>
    </ligand>
</feature>
<dbReference type="Pfam" id="PF00300">
    <property type="entry name" value="His_Phos_1"/>
    <property type="match status" value="2"/>
</dbReference>
<dbReference type="InterPro" id="IPR052765">
    <property type="entry name" value="PGM-Related"/>
</dbReference>
<reference evidence="3" key="1">
    <citation type="journal article" date="2012" name="Proc. Natl. Acad. Sci. U.S.A.">
        <title>Antigenic diversity is generated by distinct evolutionary mechanisms in African trypanosome species.</title>
        <authorList>
            <person name="Jackson A.P."/>
            <person name="Berry A."/>
            <person name="Aslett M."/>
            <person name="Allison H.C."/>
            <person name="Burton P."/>
            <person name="Vavrova-Anderson J."/>
            <person name="Brown R."/>
            <person name="Browne H."/>
            <person name="Corton N."/>
            <person name="Hauser H."/>
            <person name="Gamble J."/>
            <person name="Gilderthorp R."/>
            <person name="Marcello L."/>
            <person name="McQuillan J."/>
            <person name="Otto T.D."/>
            <person name="Quail M.A."/>
            <person name="Sanders M.J."/>
            <person name="van Tonder A."/>
            <person name="Ginger M.L."/>
            <person name="Field M.C."/>
            <person name="Barry J.D."/>
            <person name="Hertz-Fowler C."/>
            <person name="Berriman M."/>
        </authorList>
    </citation>
    <scope>NUCLEOTIDE SEQUENCE</scope>
    <source>
        <strain evidence="3">IL3000</strain>
    </source>
</reference>
<gene>
    <name evidence="3" type="ORF">TCIL3000_11_2670</name>
</gene>
<dbReference type="InterPro" id="IPR013078">
    <property type="entry name" value="His_Pase_superF_clade-1"/>
</dbReference>
<dbReference type="PROSITE" id="PS00175">
    <property type="entry name" value="PG_MUTASE"/>
    <property type="match status" value="1"/>
</dbReference>
<evidence type="ECO:0000256" key="1">
    <source>
        <dbReference type="PIRSR" id="PIRSR613078-1"/>
    </source>
</evidence>
<dbReference type="InterPro" id="IPR029033">
    <property type="entry name" value="His_PPase_superfam"/>
</dbReference>
<dbReference type="VEuPathDB" id="TriTrypDB:TcIL3000.11.2670"/>
<evidence type="ECO:0000256" key="2">
    <source>
        <dbReference type="PIRSR" id="PIRSR613078-2"/>
    </source>
</evidence>
<dbReference type="Gene3D" id="3.40.50.1240">
    <property type="entry name" value="Phosphoglycerate mutase-like"/>
    <property type="match status" value="1"/>
</dbReference>
<feature type="active site" description="Tele-phosphohistidine intermediate" evidence="1">
    <location>
        <position position="25"/>
    </location>
</feature>